<reference evidence="2 3" key="1">
    <citation type="journal article" date="2022" name="Nat. Plants">
        <title>Genomes of leafy and leafless Platanthera orchids illuminate the evolution of mycoheterotrophy.</title>
        <authorList>
            <person name="Li M.H."/>
            <person name="Liu K.W."/>
            <person name="Li Z."/>
            <person name="Lu H.C."/>
            <person name="Ye Q.L."/>
            <person name="Zhang D."/>
            <person name="Wang J.Y."/>
            <person name="Li Y.F."/>
            <person name="Zhong Z.M."/>
            <person name="Liu X."/>
            <person name="Yu X."/>
            <person name="Liu D.K."/>
            <person name="Tu X.D."/>
            <person name="Liu B."/>
            <person name="Hao Y."/>
            <person name="Liao X.Y."/>
            <person name="Jiang Y.T."/>
            <person name="Sun W.H."/>
            <person name="Chen J."/>
            <person name="Chen Y.Q."/>
            <person name="Ai Y."/>
            <person name="Zhai J.W."/>
            <person name="Wu S.S."/>
            <person name="Zhou Z."/>
            <person name="Hsiao Y.Y."/>
            <person name="Wu W.L."/>
            <person name="Chen Y.Y."/>
            <person name="Lin Y.F."/>
            <person name="Hsu J.L."/>
            <person name="Li C.Y."/>
            <person name="Wang Z.W."/>
            <person name="Zhao X."/>
            <person name="Zhong W.Y."/>
            <person name="Ma X.K."/>
            <person name="Ma L."/>
            <person name="Huang J."/>
            <person name="Chen G.Z."/>
            <person name="Huang M.Z."/>
            <person name="Huang L."/>
            <person name="Peng D.H."/>
            <person name="Luo Y.B."/>
            <person name="Zou S.Q."/>
            <person name="Chen S.P."/>
            <person name="Lan S."/>
            <person name="Tsai W.C."/>
            <person name="Van de Peer Y."/>
            <person name="Liu Z.J."/>
        </authorList>
    </citation>
    <scope>NUCLEOTIDE SEQUENCE [LARGE SCALE GENOMIC DNA]</scope>
    <source>
        <strain evidence="2">Lor288</strain>
    </source>
</reference>
<gene>
    <name evidence="2" type="ORF">KSP40_PGU013840</name>
</gene>
<protein>
    <submittedName>
        <fullName evidence="2">Uncharacterized protein</fullName>
    </submittedName>
</protein>
<evidence type="ECO:0000313" key="3">
    <source>
        <dbReference type="Proteomes" id="UP001412067"/>
    </source>
</evidence>
<evidence type="ECO:0000256" key="1">
    <source>
        <dbReference type="SAM" id="MobiDB-lite"/>
    </source>
</evidence>
<accession>A0ABR2LJ94</accession>
<keyword evidence="3" id="KW-1185">Reference proteome</keyword>
<comment type="caution">
    <text evidence="2">The sequence shown here is derived from an EMBL/GenBank/DDBJ whole genome shotgun (WGS) entry which is preliminary data.</text>
</comment>
<organism evidence="2 3">
    <name type="scientific">Platanthera guangdongensis</name>
    <dbReference type="NCBI Taxonomy" id="2320717"/>
    <lineage>
        <taxon>Eukaryota</taxon>
        <taxon>Viridiplantae</taxon>
        <taxon>Streptophyta</taxon>
        <taxon>Embryophyta</taxon>
        <taxon>Tracheophyta</taxon>
        <taxon>Spermatophyta</taxon>
        <taxon>Magnoliopsida</taxon>
        <taxon>Liliopsida</taxon>
        <taxon>Asparagales</taxon>
        <taxon>Orchidaceae</taxon>
        <taxon>Orchidoideae</taxon>
        <taxon>Orchideae</taxon>
        <taxon>Orchidinae</taxon>
        <taxon>Platanthera</taxon>
    </lineage>
</organism>
<dbReference type="EMBL" id="JBBWWR010000019">
    <property type="protein sequence ID" value="KAK8942231.1"/>
    <property type="molecule type" value="Genomic_DNA"/>
</dbReference>
<evidence type="ECO:0000313" key="2">
    <source>
        <dbReference type="EMBL" id="KAK8942231.1"/>
    </source>
</evidence>
<dbReference type="Proteomes" id="UP001412067">
    <property type="component" value="Unassembled WGS sequence"/>
</dbReference>
<sequence length="84" mass="9313">MYESVPTINQESGNPGLEPTETMMKFRTDKALKREKITKAKVYFGQNFVCEEGRSASKAKGKVVKVGDPISVFETYDSYADAPA</sequence>
<feature type="compositionally biased region" description="Polar residues" evidence="1">
    <location>
        <begin position="1"/>
        <end position="13"/>
    </location>
</feature>
<name>A0ABR2LJ94_9ASPA</name>
<proteinExistence type="predicted"/>
<feature type="region of interest" description="Disordered" evidence="1">
    <location>
        <begin position="1"/>
        <end position="22"/>
    </location>
</feature>